<protein>
    <recommendedName>
        <fullName evidence="4">DUF2842 domain-containing protein</fullName>
    </recommendedName>
</protein>
<keyword evidence="1" id="KW-0472">Membrane</keyword>
<comment type="caution">
    <text evidence="2">The sequence shown here is derived from an EMBL/GenBank/DDBJ whole genome shotgun (WGS) entry which is preliminary data.</text>
</comment>
<gene>
    <name evidence="2" type="ORF">BVC71_11450</name>
</gene>
<sequence length="74" mass="8423">MTYKTRKRLALLILVVGMPAYVVFAVTVMSNIDRLPKWLELPVYIALGVVWILPFRWVFLGIGQEDPDANSDDS</sequence>
<dbReference type="Pfam" id="PF11003">
    <property type="entry name" value="DUF2842"/>
    <property type="match status" value="1"/>
</dbReference>
<dbReference type="InterPro" id="IPR021265">
    <property type="entry name" value="DUF2842"/>
</dbReference>
<name>A0A251WZ10_9RHOB</name>
<keyword evidence="3" id="KW-1185">Reference proteome</keyword>
<dbReference type="AlphaFoldDB" id="A0A251WZ10"/>
<accession>A0A251WZ10</accession>
<evidence type="ECO:0008006" key="4">
    <source>
        <dbReference type="Google" id="ProtNLM"/>
    </source>
</evidence>
<feature type="transmembrane region" description="Helical" evidence="1">
    <location>
        <begin position="41"/>
        <end position="59"/>
    </location>
</feature>
<proteinExistence type="predicted"/>
<reference evidence="2 3" key="1">
    <citation type="submission" date="2016-12" db="EMBL/GenBank/DDBJ databases">
        <title>The draft genome sequence of HSLHS2.</title>
        <authorList>
            <person name="Hu D."/>
            <person name="Wang L."/>
            <person name="Shao Z."/>
        </authorList>
    </citation>
    <scope>NUCLEOTIDE SEQUENCE [LARGE SCALE GENOMIC DNA]</scope>
    <source>
        <strain evidence="2">MCCC 1A06712</strain>
    </source>
</reference>
<keyword evidence="1" id="KW-1133">Transmembrane helix</keyword>
<dbReference type="OrthoDB" id="7510023at2"/>
<dbReference type="EMBL" id="MSPP01000003">
    <property type="protein sequence ID" value="OUD09304.1"/>
    <property type="molecule type" value="Genomic_DNA"/>
</dbReference>
<evidence type="ECO:0000313" key="3">
    <source>
        <dbReference type="Proteomes" id="UP000194664"/>
    </source>
</evidence>
<dbReference type="Proteomes" id="UP000194664">
    <property type="component" value="Unassembled WGS sequence"/>
</dbReference>
<evidence type="ECO:0000313" key="2">
    <source>
        <dbReference type="EMBL" id="OUD09304.1"/>
    </source>
</evidence>
<keyword evidence="1" id="KW-0812">Transmembrane</keyword>
<organism evidence="2 3">
    <name type="scientific">Marivivens niveibacter</name>
    <dbReference type="NCBI Taxonomy" id="1930667"/>
    <lineage>
        <taxon>Bacteria</taxon>
        <taxon>Pseudomonadati</taxon>
        <taxon>Pseudomonadota</taxon>
        <taxon>Alphaproteobacteria</taxon>
        <taxon>Rhodobacterales</taxon>
        <taxon>Paracoccaceae</taxon>
        <taxon>Marivivens group</taxon>
        <taxon>Marivivens</taxon>
    </lineage>
</organism>
<dbReference type="RefSeq" id="WP_086451771.1">
    <property type="nucleotide sequence ID" value="NZ_MSPP01000003.1"/>
</dbReference>
<evidence type="ECO:0000256" key="1">
    <source>
        <dbReference type="SAM" id="Phobius"/>
    </source>
</evidence>